<dbReference type="RefSeq" id="WP_116242765.1">
    <property type="nucleotide sequence ID" value="NZ_QUAB01000045.1"/>
</dbReference>
<name>A0A371NSU1_9MICO</name>
<proteinExistence type="predicted"/>
<gene>
    <name evidence="1" type="ORF">DY023_13015</name>
</gene>
<comment type="caution">
    <text evidence="1">The sequence shown here is derived from an EMBL/GenBank/DDBJ whole genome shotgun (WGS) entry which is preliminary data.</text>
</comment>
<accession>A0A371NSU1</accession>
<dbReference type="SUPFAM" id="SSF69118">
    <property type="entry name" value="AhpD-like"/>
    <property type="match status" value="1"/>
</dbReference>
<protein>
    <recommendedName>
        <fullName evidence="3">Carboxymuconolactone decarboxylase family protein</fullName>
    </recommendedName>
</protein>
<dbReference type="AlphaFoldDB" id="A0A371NSU1"/>
<reference evidence="1 2" key="1">
    <citation type="submission" date="2018-08" db="EMBL/GenBank/DDBJ databases">
        <title>Isolation, diversity and antifungal activity of Actinobacteria from cow dung.</title>
        <authorList>
            <person name="Ling L."/>
        </authorList>
    </citation>
    <scope>NUCLEOTIDE SEQUENCE [LARGE SCALE GENOMIC DNA]</scope>
    <source>
        <strain evidence="1 2">NEAU-LLE</strain>
    </source>
</reference>
<dbReference type="InterPro" id="IPR029032">
    <property type="entry name" value="AhpD-like"/>
</dbReference>
<dbReference type="OrthoDB" id="5007637at2"/>
<evidence type="ECO:0008006" key="3">
    <source>
        <dbReference type="Google" id="ProtNLM"/>
    </source>
</evidence>
<evidence type="ECO:0000313" key="2">
    <source>
        <dbReference type="Proteomes" id="UP000262172"/>
    </source>
</evidence>
<dbReference type="EMBL" id="QUAB01000045">
    <property type="protein sequence ID" value="REJ04827.1"/>
    <property type="molecule type" value="Genomic_DNA"/>
</dbReference>
<dbReference type="Gene3D" id="1.20.1290.10">
    <property type="entry name" value="AhpD-like"/>
    <property type="match status" value="1"/>
</dbReference>
<keyword evidence="2" id="KW-1185">Reference proteome</keyword>
<sequence>MDHIEQLRRLAIHSQDIDSDLVPASAAQESAPRDDLIARFAALIAVGGTDASFGAIVDEAVRAQVSAAELVRIVMITAPTVGVPRVVAAAQRLIVALGLDEDQAGPVDRFPSA</sequence>
<organism evidence="1 2">
    <name type="scientific">Microbacterium bovistercoris</name>
    <dbReference type="NCBI Taxonomy" id="2293570"/>
    <lineage>
        <taxon>Bacteria</taxon>
        <taxon>Bacillati</taxon>
        <taxon>Actinomycetota</taxon>
        <taxon>Actinomycetes</taxon>
        <taxon>Micrococcales</taxon>
        <taxon>Microbacteriaceae</taxon>
        <taxon>Microbacterium</taxon>
    </lineage>
</organism>
<dbReference type="Proteomes" id="UP000262172">
    <property type="component" value="Unassembled WGS sequence"/>
</dbReference>
<evidence type="ECO:0000313" key="1">
    <source>
        <dbReference type="EMBL" id="REJ04827.1"/>
    </source>
</evidence>